<organism evidence="2 3">
    <name type="scientific">Magallana gigas</name>
    <name type="common">Pacific oyster</name>
    <name type="synonym">Crassostrea gigas</name>
    <dbReference type="NCBI Taxonomy" id="29159"/>
    <lineage>
        <taxon>Eukaryota</taxon>
        <taxon>Metazoa</taxon>
        <taxon>Spiralia</taxon>
        <taxon>Lophotrochozoa</taxon>
        <taxon>Mollusca</taxon>
        <taxon>Bivalvia</taxon>
        <taxon>Autobranchia</taxon>
        <taxon>Pteriomorphia</taxon>
        <taxon>Ostreida</taxon>
        <taxon>Ostreoidea</taxon>
        <taxon>Ostreidae</taxon>
        <taxon>Magallana</taxon>
    </lineage>
</organism>
<feature type="transmembrane region" description="Helical" evidence="1">
    <location>
        <begin position="44"/>
        <end position="68"/>
    </location>
</feature>
<evidence type="ECO:0000256" key="1">
    <source>
        <dbReference type="SAM" id="Phobius"/>
    </source>
</evidence>
<evidence type="ECO:0000313" key="2">
    <source>
        <dbReference type="EnsemblMetazoa" id="G5498.1:cds"/>
    </source>
</evidence>
<reference evidence="2" key="1">
    <citation type="submission" date="2022-08" db="UniProtKB">
        <authorList>
            <consortium name="EnsemblMetazoa"/>
        </authorList>
    </citation>
    <scope>IDENTIFICATION</scope>
    <source>
        <strain evidence="2">05x7-T-G4-1.051#20</strain>
    </source>
</reference>
<evidence type="ECO:0000313" key="3">
    <source>
        <dbReference type="Proteomes" id="UP000005408"/>
    </source>
</evidence>
<accession>A0A8W8NEF9</accession>
<sequence length="118" mass="13345">MELNEVVLNVGRTKLENGQEQSTTDKTTTKQNEFKIQTTKGHVLIKYVVLFSIILVAVVLSIVLAGYVSTNNLVKDIPNQLKRDLQKMPEWEILKRLPSSLSQMIHALQLGKNNMVVK</sequence>
<keyword evidence="1" id="KW-1133">Transmembrane helix</keyword>
<protein>
    <submittedName>
        <fullName evidence="2">Uncharacterized protein</fullName>
    </submittedName>
</protein>
<keyword evidence="3" id="KW-1185">Reference proteome</keyword>
<name>A0A8W8NEF9_MAGGI</name>
<keyword evidence="1" id="KW-0472">Membrane</keyword>
<proteinExistence type="predicted"/>
<dbReference type="AlphaFoldDB" id="A0A8W8NEF9"/>
<dbReference type="Proteomes" id="UP000005408">
    <property type="component" value="Unassembled WGS sequence"/>
</dbReference>
<dbReference type="EnsemblMetazoa" id="G5498.1">
    <property type="protein sequence ID" value="G5498.1:cds"/>
    <property type="gene ID" value="G5498"/>
</dbReference>
<keyword evidence="1" id="KW-0812">Transmembrane</keyword>